<dbReference type="AlphaFoldDB" id="A0A179IGZ1"/>
<dbReference type="Proteomes" id="UP000243081">
    <property type="component" value="Unassembled WGS sequence"/>
</dbReference>
<proteinExistence type="predicted"/>
<organism evidence="2 3">
    <name type="scientific">Cordyceps confragosa</name>
    <name type="common">Lecanicillium lecanii</name>
    <dbReference type="NCBI Taxonomy" id="2714763"/>
    <lineage>
        <taxon>Eukaryota</taxon>
        <taxon>Fungi</taxon>
        <taxon>Dikarya</taxon>
        <taxon>Ascomycota</taxon>
        <taxon>Pezizomycotina</taxon>
        <taxon>Sordariomycetes</taxon>
        <taxon>Hypocreomycetidae</taxon>
        <taxon>Hypocreales</taxon>
        <taxon>Cordycipitaceae</taxon>
        <taxon>Akanthomyces</taxon>
    </lineage>
</organism>
<evidence type="ECO:0000256" key="1">
    <source>
        <dbReference type="SAM" id="MobiDB-lite"/>
    </source>
</evidence>
<name>A0A179IGZ1_CORDF</name>
<feature type="region of interest" description="Disordered" evidence="1">
    <location>
        <begin position="1"/>
        <end position="61"/>
    </location>
</feature>
<comment type="caution">
    <text evidence="2">The sequence shown here is derived from an EMBL/GenBank/DDBJ whole genome shotgun (WGS) entry which is preliminary data.</text>
</comment>
<accession>A0A179IGZ1</accession>
<keyword evidence="3" id="KW-1185">Reference proteome</keyword>
<gene>
    <name evidence="2" type="ORF">LLEC1_00465</name>
</gene>
<feature type="compositionally biased region" description="Basic and acidic residues" evidence="1">
    <location>
        <begin position="24"/>
        <end position="50"/>
    </location>
</feature>
<sequence length="61" mass="6590">MGIEKVPGDVAAQLEPADKLQTSLDEKANENEEVTSKEDAVSTDTAERVKGHPVIRNGKQD</sequence>
<evidence type="ECO:0000313" key="2">
    <source>
        <dbReference type="EMBL" id="OAR01615.1"/>
    </source>
</evidence>
<protein>
    <submittedName>
        <fullName evidence="2">Uncharacterized protein</fullName>
    </submittedName>
</protein>
<evidence type="ECO:0000313" key="3">
    <source>
        <dbReference type="Proteomes" id="UP000243081"/>
    </source>
</evidence>
<dbReference type="EMBL" id="LUKN01001068">
    <property type="protein sequence ID" value="OAR01615.1"/>
    <property type="molecule type" value="Genomic_DNA"/>
</dbReference>
<reference evidence="2 3" key="1">
    <citation type="submission" date="2016-03" db="EMBL/GenBank/DDBJ databases">
        <title>Fine-scale spatial genetic structure of a fungal parasite of coffee scale insects.</title>
        <authorList>
            <person name="Jackson D."/>
            <person name="Zemenick K.A."/>
            <person name="Malloure B."/>
            <person name="Quandt C.A."/>
            <person name="James T.Y."/>
        </authorList>
    </citation>
    <scope>NUCLEOTIDE SEQUENCE [LARGE SCALE GENOMIC DNA]</scope>
    <source>
        <strain evidence="2 3">UM487</strain>
    </source>
</reference>
<dbReference type="OrthoDB" id="9986677at2759"/>